<dbReference type="AlphaFoldDB" id="A0A9W7SIA3"/>
<reference evidence="2 3" key="2">
    <citation type="journal article" date="2021" name="Curr. Genet.">
        <title>Genetic response to nitrogen starvation in the aggressive Eucalyptus foliar pathogen Teratosphaeria destructans.</title>
        <authorList>
            <person name="Havenga M."/>
            <person name="Wingfield B.D."/>
            <person name="Wingfield M.J."/>
            <person name="Dreyer L.L."/>
            <person name="Roets F."/>
            <person name="Aylward J."/>
        </authorList>
    </citation>
    <scope>NUCLEOTIDE SEQUENCE [LARGE SCALE GENOMIC DNA]</scope>
    <source>
        <strain evidence="2">CMW44962</strain>
    </source>
</reference>
<evidence type="ECO:0000313" key="2">
    <source>
        <dbReference type="EMBL" id="KAH9810077.1"/>
    </source>
</evidence>
<protein>
    <submittedName>
        <fullName evidence="2">Uncharacterized protein</fullName>
    </submittedName>
</protein>
<comment type="caution">
    <text evidence="2">The sequence shown here is derived from an EMBL/GenBank/DDBJ whole genome shotgun (WGS) entry which is preliminary data.</text>
</comment>
<evidence type="ECO:0000256" key="1">
    <source>
        <dbReference type="SAM" id="MobiDB-lite"/>
    </source>
</evidence>
<gene>
    <name evidence="2" type="ORF">Tdes44962_MAKER01049</name>
</gene>
<name>A0A9W7SIA3_9PEZI</name>
<dbReference type="EMBL" id="RIBY02002533">
    <property type="protein sequence ID" value="KAH9810077.1"/>
    <property type="molecule type" value="Genomic_DNA"/>
</dbReference>
<sequence length="250" mass="28561">MCPRRRRWHQQLARLKNPEIKGLWERAIPAALTVCSQFHDAVAEAFWRNRTVIIETFHHLELGQIAAANLRSLSLLEYVTNHPNTKSIGIPPSILMSMPFQKLERLELCIHALVPVYAFLDVTALLTEQGLTRARPAWWQREAAPELELITGTEELDRLATNYAHHLQSTRCFEHLLERFTAGSKGFDRSRFAELRQDLRASAWSLEDATELARCGRISSVDLRHHGAPGSDKRQSESSSEPKLQRLRIG</sequence>
<keyword evidence="3" id="KW-1185">Reference proteome</keyword>
<reference evidence="2 3" key="1">
    <citation type="journal article" date="2018" name="IMA Fungus">
        <title>IMA Genome-F 10: Nine draft genome sequences of Claviceps purpurea s.lat., including C. arundinis, C. humidiphila, and C. cf. spartinae, pseudomolecules for the pitch canker pathogen Fusarium circinatum, draft genome of Davidsoniella eucalypti, Grosmannia galeiformis, Quambalaria eucalypti, and Teratosphaeria destructans.</title>
        <authorList>
            <person name="Wingfield B.D."/>
            <person name="Liu M."/>
            <person name="Nguyen H.D."/>
            <person name="Lane F.A."/>
            <person name="Morgan S.W."/>
            <person name="De Vos L."/>
            <person name="Wilken P.M."/>
            <person name="Duong T.A."/>
            <person name="Aylward J."/>
            <person name="Coetzee M.P."/>
            <person name="Dadej K."/>
            <person name="De Beer Z.W."/>
            <person name="Findlay W."/>
            <person name="Havenga M."/>
            <person name="Kolarik M."/>
            <person name="Menzies J.G."/>
            <person name="Naidoo K."/>
            <person name="Pochopski O."/>
            <person name="Shoukouhi P."/>
            <person name="Santana Q.C."/>
            <person name="Seifert K.A."/>
            <person name="Soal N."/>
            <person name="Steenkamp E.T."/>
            <person name="Tatham C.T."/>
            <person name="van der Nest M.A."/>
            <person name="Wingfield M.J."/>
        </authorList>
    </citation>
    <scope>NUCLEOTIDE SEQUENCE [LARGE SCALE GENOMIC DNA]</scope>
    <source>
        <strain evidence="2">CMW44962</strain>
    </source>
</reference>
<evidence type="ECO:0000313" key="3">
    <source>
        <dbReference type="Proteomes" id="UP001138500"/>
    </source>
</evidence>
<dbReference type="Proteomes" id="UP001138500">
    <property type="component" value="Unassembled WGS sequence"/>
</dbReference>
<accession>A0A9W7SIA3</accession>
<organism evidence="2 3">
    <name type="scientific">Teratosphaeria destructans</name>
    <dbReference type="NCBI Taxonomy" id="418781"/>
    <lineage>
        <taxon>Eukaryota</taxon>
        <taxon>Fungi</taxon>
        <taxon>Dikarya</taxon>
        <taxon>Ascomycota</taxon>
        <taxon>Pezizomycotina</taxon>
        <taxon>Dothideomycetes</taxon>
        <taxon>Dothideomycetidae</taxon>
        <taxon>Mycosphaerellales</taxon>
        <taxon>Teratosphaeriaceae</taxon>
        <taxon>Teratosphaeria</taxon>
    </lineage>
</organism>
<proteinExistence type="predicted"/>
<feature type="region of interest" description="Disordered" evidence="1">
    <location>
        <begin position="223"/>
        <end position="250"/>
    </location>
</feature>
<dbReference type="OrthoDB" id="10511434at2759"/>